<organism evidence="3">
    <name type="scientific">Actinomyces succiniciruminis</name>
    <dbReference type="NCBI Taxonomy" id="1522002"/>
    <lineage>
        <taxon>Bacteria</taxon>
        <taxon>Bacillati</taxon>
        <taxon>Actinomycetota</taxon>
        <taxon>Actinomycetes</taxon>
        <taxon>Actinomycetales</taxon>
        <taxon>Actinomycetaceae</taxon>
        <taxon>Actinomyces</taxon>
    </lineage>
</organism>
<evidence type="ECO:0000256" key="1">
    <source>
        <dbReference type="PIRSR" id="PIRSR613078-1"/>
    </source>
</evidence>
<dbReference type="GO" id="GO:0016791">
    <property type="term" value="F:phosphatase activity"/>
    <property type="evidence" value="ECO:0007669"/>
    <property type="project" value="TreeGrafter"/>
</dbReference>
<dbReference type="InterPro" id="IPR029033">
    <property type="entry name" value="His_PPase_superfam"/>
</dbReference>
<dbReference type="Pfam" id="PF00300">
    <property type="entry name" value="His_Phos_1"/>
    <property type="match status" value="1"/>
</dbReference>
<name>A0A1L7RL13_9ACTO</name>
<evidence type="ECO:0000256" key="2">
    <source>
        <dbReference type="PIRSR" id="PIRSR613078-2"/>
    </source>
</evidence>
<feature type="active site" description="Proton donor/acceptor" evidence="1">
    <location>
        <position position="83"/>
    </location>
</feature>
<feature type="binding site" evidence="2">
    <location>
        <begin position="9"/>
        <end position="16"/>
    </location>
    <ligand>
        <name>substrate</name>
    </ligand>
</feature>
<dbReference type="GO" id="GO:0005737">
    <property type="term" value="C:cytoplasm"/>
    <property type="evidence" value="ECO:0007669"/>
    <property type="project" value="TreeGrafter"/>
</dbReference>
<protein>
    <submittedName>
        <fullName evidence="3">Phosphoglycerate mutase</fullName>
    </submittedName>
</protein>
<reference evidence="3" key="1">
    <citation type="submission" date="2014-07" db="EMBL/GenBank/DDBJ databases">
        <authorList>
            <person name="Zhang J.E."/>
            <person name="Yang H."/>
            <person name="Guo J."/>
            <person name="Deng Z."/>
            <person name="Luo H."/>
            <person name="Luo M."/>
            <person name="Zhao B."/>
        </authorList>
    </citation>
    <scope>NUCLEOTIDE SEQUENCE</scope>
    <source>
        <strain evidence="3">AM4</strain>
    </source>
</reference>
<dbReference type="RefSeq" id="WP_210578545.1">
    <property type="nucleotide sequence ID" value="NZ_LK995470.1"/>
</dbReference>
<gene>
    <name evidence="3" type="ORF">AAM4_0347</name>
</gene>
<dbReference type="PANTHER" id="PTHR48100">
    <property type="entry name" value="BROAD-SPECIFICITY PHOSPHATASE YOR283W-RELATED"/>
    <property type="match status" value="1"/>
</dbReference>
<dbReference type="EMBL" id="LK995470">
    <property type="protein sequence ID" value="CED90242.1"/>
    <property type="molecule type" value="Genomic_DNA"/>
</dbReference>
<dbReference type="InterPro" id="IPR050275">
    <property type="entry name" value="PGM_Phosphatase"/>
</dbReference>
<accession>A0A1L7RL13</accession>
<dbReference type="Gene3D" id="3.40.50.1240">
    <property type="entry name" value="Phosphoglycerate mutase-like"/>
    <property type="match status" value="1"/>
</dbReference>
<evidence type="ECO:0000313" key="3">
    <source>
        <dbReference type="EMBL" id="CED90242.1"/>
    </source>
</evidence>
<dbReference type="SMART" id="SM00855">
    <property type="entry name" value="PGAM"/>
    <property type="match status" value="1"/>
</dbReference>
<dbReference type="CDD" id="cd07067">
    <property type="entry name" value="HP_PGM_like"/>
    <property type="match status" value="1"/>
</dbReference>
<dbReference type="InterPro" id="IPR001345">
    <property type="entry name" value="PG/BPGM_mutase_AS"/>
</dbReference>
<dbReference type="AlphaFoldDB" id="A0A1L7RL13"/>
<sequence length="204" mass="22324">MTTRLILWRHGQTDYNANARVQGRVDIPLNAIGREQARSAASGLAALEPVRIVSSPLSRAQETARALADLAGVDIELDEGLLERSFGRWEGLSRVEMESQWPEAYAAWKRGEDPADVGVETRQAVSLRVGGTLERILEETPRADDDQTVVVVSHGSAITLGITHLLGLDPSAWFGLRSLDNCRHGVVVPGERVPGWTLAEWNVQ</sequence>
<dbReference type="InterPro" id="IPR013078">
    <property type="entry name" value="His_Pase_superF_clade-1"/>
</dbReference>
<proteinExistence type="predicted"/>
<dbReference type="SUPFAM" id="SSF53254">
    <property type="entry name" value="Phosphoglycerate mutase-like"/>
    <property type="match status" value="1"/>
</dbReference>
<dbReference type="PROSITE" id="PS00175">
    <property type="entry name" value="PG_MUTASE"/>
    <property type="match status" value="1"/>
</dbReference>
<feature type="binding site" evidence="2">
    <location>
        <position position="59"/>
    </location>
    <ligand>
        <name>substrate</name>
    </ligand>
</feature>
<feature type="active site" description="Tele-phosphohistidine intermediate" evidence="1">
    <location>
        <position position="10"/>
    </location>
</feature>
<dbReference type="PANTHER" id="PTHR48100:SF62">
    <property type="entry name" value="GLUCOSYL-3-PHOSPHOGLYCERATE PHOSPHATASE"/>
    <property type="match status" value="1"/>
</dbReference>